<dbReference type="Proteomes" id="UP000270296">
    <property type="component" value="Unassembled WGS sequence"/>
</dbReference>
<evidence type="ECO:0000313" key="4">
    <source>
        <dbReference type="WBParaSite" id="SBAD_0001107401-mRNA-1"/>
    </source>
</evidence>
<dbReference type="EMBL" id="UZAM01014443">
    <property type="protein sequence ID" value="VDP33949.1"/>
    <property type="molecule type" value="Genomic_DNA"/>
</dbReference>
<name>A0A183J4A4_9BILA</name>
<evidence type="ECO:0000313" key="2">
    <source>
        <dbReference type="EMBL" id="VDP33949.1"/>
    </source>
</evidence>
<sequence length="160" mass="17975">MSFSSREDGAACWTVGSVFVAQRAVETNWNVGRITKVLLMVCCQDVEVLVALGVLVLLLFAVYLLLAGYKNRPYPDKAYGTDDGLKRKVRVLYVVKDLIDIVYYFGPSLMTVLRYGCCEVMILSIQPTKGQAMDSQKSVLDFFCKLTAVNRSYVTFAWNE</sequence>
<keyword evidence="1" id="KW-1133">Transmembrane helix</keyword>
<gene>
    <name evidence="2" type="ORF">SBAD_LOCUS10702</name>
</gene>
<evidence type="ECO:0000313" key="3">
    <source>
        <dbReference type="Proteomes" id="UP000270296"/>
    </source>
</evidence>
<protein>
    <submittedName>
        <fullName evidence="4">PIG-H domain-containing protein</fullName>
    </submittedName>
</protein>
<dbReference type="AlphaFoldDB" id="A0A183J4A4"/>
<reference evidence="2 3" key="2">
    <citation type="submission" date="2018-11" db="EMBL/GenBank/DDBJ databases">
        <authorList>
            <consortium name="Pathogen Informatics"/>
        </authorList>
    </citation>
    <scope>NUCLEOTIDE SEQUENCE [LARGE SCALE GENOMIC DNA]</scope>
</reference>
<feature type="transmembrane region" description="Helical" evidence="1">
    <location>
        <begin position="48"/>
        <end position="69"/>
    </location>
</feature>
<evidence type="ECO:0000256" key="1">
    <source>
        <dbReference type="SAM" id="Phobius"/>
    </source>
</evidence>
<keyword evidence="1" id="KW-0812">Transmembrane</keyword>
<dbReference type="WBParaSite" id="SBAD_0001107401-mRNA-1">
    <property type="protein sequence ID" value="SBAD_0001107401-mRNA-1"/>
    <property type="gene ID" value="SBAD_0001107401"/>
</dbReference>
<reference evidence="4" key="1">
    <citation type="submission" date="2016-06" db="UniProtKB">
        <authorList>
            <consortium name="WormBaseParasite"/>
        </authorList>
    </citation>
    <scope>IDENTIFICATION</scope>
</reference>
<keyword evidence="3" id="KW-1185">Reference proteome</keyword>
<keyword evidence="1" id="KW-0472">Membrane</keyword>
<accession>A0A183J4A4</accession>
<organism evidence="4">
    <name type="scientific">Soboliphyme baturini</name>
    <dbReference type="NCBI Taxonomy" id="241478"/>
    <lineage>
        <taxon>Eukaryota</taxon>
        <taxon>Metazoa</taxon>
        <taxon>Ecdysozoa</taxon>
        <taxon>Nematoda</taxon>
        <taxon>Enoplea</taxon>
        <taxon>Dorylaimia</taxon>
        <taxon>Dioctophymatida</taxon>
        <taxon>Dioctophymatoidea</taxon>
        <taxon>Soboliphymatidae</taxon>
        <taxon>Soboliphyme</taxon>
    </lineage>
</organism>
<proteinExistence type="predicted"/>